<name>A0A9W9FA99_9EURO</name>
<reference evidence="1" key="2">
    <citation type="journal article" date="2023" name="IMA Fungus">
        <title>Comparative genomic study of the Penicillium genus elucidates a diverse pangenome and 15 lateral gene transfer events.</title>
        <authorList>
            <person name="Petersen C."/>
            <person name="Sorensen T."/>
            <person name="Nielsen M.R."/>
            <person name="Sondergaard T.E."/>
            <person name="Sorensen J.L."/>
            <person name="Fitzpatrick D.A."/>
            <person name="Frisvad J.C."/>
            <person name="Nielsen K.L."/>
        </authorList>
    </citation>
    <scope>NUCLEOTIDE SEQUENCE</scope>
    <source>
        <strain evidence="1">IBT 34128</strain>
    </source>
</reference>
<organism evidence="1 2">
    <name type="scientific">Penicillium alfredii</name>
    <dbReference type="NCBI Taxonomy" id="1506179"/>
    <lineage>
        <taxon>Eukaryota</taxon>
        <taxon>Fungi</taxon>
        <taxon>Dikarya</taxon>
        <taxon>Ascomycota</taxon>
        <taxon>Pezizomycotina</taxon>
        <taxon>Eurotiomycetes</taxon>
        <taxon>Eurotiomycetidae</taxon>
        <taxon>Eurotiales</taxon>
        <taxon>Aspergillaceae</taxon>
        <taxon>Penicillium</taxon>
    </lineage>
</organism>
<protein>
    <submittedName>
        <fullName evidence="1">Uncharacterized protein</fullName>
    </submittedName>
</protein>
<evidence type="ECO:0000313" key="1">
    <source>
        <dbReference type="EMBL" id="KAJ5096431.1"/>
    </source>
</evidence>
<reference evidence="1" key="1">
    <citation type="submission" date="2022-11" db="EMBL/GenBank/DDBJ databases">
        <authorList>
            <person name="Petersen C."/>
        </authorList>
    </citation>
    <scope>NUCLEOTIDE SEQUENCE</scope>
    <source>
        <strain evidence="1">IBT 34128</strain>
    </source>
</reference>
<keyword evidence="2" id="KW-1185">Reference proteome</keyword>
<comment type="caution">
    <text evidence="1">The sequence shown here is derived from an EMBL/GenBank/DDBJ whole genome shotgun (WGS) entry which is preliminary data.</text>
</comment>
<sequence length="152" mass="17639">MDAFDLAFDRAARRGDDIRIKSIEAWCMHEEDCGYHWVITYSHPTGGSTSVSREINVPPKWITGIPREKGITAIEFPVTSWCPDLESLASRVCFLEEHHYSCANFVIALLWDHKRCKYIEDPDNQIRSLADRMTKLEEELSTFHVSEYLEPF</sequence>
<dbReference type="RefSeq" id="XP_056511982.1">
    <property type="nucleotide sequence ID" value="XM_056656369.1"/>
</dbReference>
<dbReference type="EMBL" id="JAPMSZ010000007">
    <property type="protein sequence ID" value="KAJ5096431.1"/>
    <property type="molecule type" value="Genomic_DNA"/>
</dbReference>
<dbReference type="OrthoDB" id="4525637at2759"/>
<dbReference type="AlphaFoldDB" id="A0A9W9FA99"/>
<gene>
    <name evidence="1" type="ORF">NUU61_005787</name>
</gene>
<proteinExistence type="predicted"/>
<dbReference type="Proteomes" id="UP001141434">
    <property type="component" value="Unassembled WGS sequence"/>
</dbReference>
<evidence type="ECO:0000313" key="2">
    <source>
        <dbReference type="Proteomes" id="UP001141434"/>
    </source>
</evidence>
<dbReference type="GeneID" id="81395537"/>
<accession>A0A9W9FA99</accession>